<comment type="caution">
    <text evidence="3">The sequence shown here is derived from an EMBL/GenBank/DDBJ whole genome shotgun (WGS) entry which is preliminary data.</text>
</comment>
<dbReference type="Pfam" id="PF14392">
    <property type="entry name" value="zf-CCHC_4"/>
    <property type="match status" value="1"/>
</dbReference>
<reference evidence="4" key="1">
    <citation type="submission" date="2016-04" db="EMBL/GenBank/DDBJ databases">
        <title>Cephalotus genome sequencing.</title>
        <authorList>
            <person name="Fukushima K."/>
            <person name="Hasebe M."/>
            <person name="Fang X."/>
        </authorList>
    </citation>
    <scope>NUCLEOTIDE SEQUENCE [LARGE SCALE GENOMIC DNA]</scope>
    <source>
        <strain evidence="4">cv. St1</strain>
    </source>
</reference>
<dbReference type="Proteomes" id="UP000187406">
    <property type="component" value="Unassembled WGS sequence"/>
</dbReference>
<feature type="non-terminal residue" evidence="3">
    <location>
        <position position="1"/>
    </location>
</feature>
<dbReference type="AlphaFoldDB" id="A0A1Q3C4Q9"/>
<dbReference type="InterPro" id="IPR040256">
    <property type="entry name" value="At4g02000-like"/>
</dbReference>
<feature type="domain" description="DUF4283" evidence="1">
    <location>
        <begin position="1"/>
        <end position="78"/>
    </location>
</feature>
<evidence type="ECO:0000313" key="3">
    <source>
        <dbReference type="EMBL" id="GAV75229.1"/>
    </source>
</evidence>
<dbReference type="PANTHER" id="PTHR31286:SF167">
    <property type="entry name" value="OS09G0268800 PROTEIN"/>
    <property type="match status" value="1"/>
</dbReference>
<evidence type="ECO:0000313" key="4">
    <source>
        <dbReference type="Proteomes" id="UP000187406"/>
    </source>
</evidence>
<organism evidence="3 4">
    <name type="scientific">Cephalotus follicularis</name>
    <name type="common">Albany pitcher plant</name>
    <dbReference type="NCBI Taxonomy" id="3775"/>
    <lineage>
        <taxon>Eukaryota</taxon>
        <taxon>Viridiplantae</taxon>
        <taxon>Streptophyta</taxon>
        <taxon>Embryophyta</taxon>
        <taxon>Tracheophyta</taxon>
        <taxon>Spermatophyta</taxon>
        <taxon>Magnoliopsida</taxon>
        <taxon>eudicotyledons</taxon>
        <taxon>Gunneridae</taxon>
        <taxon>Pentapetalae</taxon>
        <taxon>rosids</taxon>
        <taxon>fabids</taxon>
        <taxon>Oxalidales</taxon>
        <taxon>Cephalotaceae</taxon>
        <taxon>Cephalotus</taxon>
    </lineage>
</organism>
<name>A0A1Q3C4Q9_CEPFO</name>
<feature type="domain" description="Zinc knuckle CX2CX4HX4C" evidence="2">
    <location>
        <begin position="138"/>
        <end position="175"/>
    </location>
</feature>
<feature type="non-terminal residue" evidence="3">
    <location>
        <position position="262"/>
    </location>
</feature>
<keyword evidence="4" id="KW-1185">Reference proteome</keyword>
<evidence type="ECO:0000259" key="1">
    <source>
        <dbReference type="Pfam" id="PF14111"/>
    </source>
</evidence>
<dbReference type="Pfam" id="PF14111">
    <property type="entry name" value="DUF4283"/>
    <property type="match status" value="1"/>
</dbReference>
<sequence length="262" mass="30968">CLIGSLLNAKKFNKETFKNIMKTLRRARHGLRIREVGNNLFLFMFNNDEDRLKVLKLGPWLFDKYILLLEKIENEIHPSNLTLHKFSLWIRVFGVPYLYLLERVGRVIGEEIGELEEVAVILGKKENNQFLKLQVGLNVRKTLRRGMRLMVGSSEKAWLSFQYEKLPNLCHCCGREELSKWSRDSIGCLGKRINNKKRTLETMMENGIADDIRKCKNELNDLLEMEKIMWKQKSRVTWLKDGDKNTKFFHLKASQRKRRNQI</sequence>
<accession>A0A1Q3C4Q9</accession>
<protein>
    <submittedName>
        <fullName evidence="3">DUF4283 domain-containing protein/zf-CCHC_4 domain-containing protein</fullName>
    </submittedName>
</protein>
<proteinExistence type="predicted"/>
<dbReference type="PANTHER" id="PTHR31286">
    <property type="entry name" value="GLYCINE-RICH CELL WALL STRUCTURAL PROTEIN 1.8-LIKE"/>
    <property type="match status" value="1"/>
</dbReference>
<gene>
    <name evidence="3" type="ORF">CFOL_v3_18708</name>
</gene>
<dbReference type="InterPro" id="IPR025836">
    <property type="entry name" value="Zn_knuckle_CX2CX4HX4C"/>
</dbReference>
<dbReference type="InParanoid" id="A0A1Q3C4Q9"/>
<dbReference type="InterPro" id="IPR025558">
    <property type="entry name" value="DUF4283"/>
</dbReference>
<dbReference type="FunCoup" id="A0A1Q3C4Q9">
    <property type="interactions" value="3"/>
</dbReference>
<dbReference type="OrthoDB" id="1297835at2759"/>
<dbReference type="EMBL" id="BDDD01001333">
    <property type="protein sequence ID" value="GAV75229.1"/>
    <property type="molecule type" value="Genomic_DNA"/>
</dbReference>
<evidence type="ECO:0000259" key="2">
    <source>
        <dbReference type="Pfam" id="PF14392"/>
    </source>
</evidence>